<organism evidence="7 8">
    <name type="scientific">Eikenella glucosivorans</name>
    <dbReference type="NCBI Taxonomy" id="2766967"/>
    <lineage>
        <taxon>Bacteria</taxon>
        <taxon>Pseudomonadati</taxon>
        <taxon>Pseudomonadota</taxon>
        <taxon>Betaproteobacteria</taxon>
        <taxon>Neisseriales</taxon>
        <taxon>Neisseriaceae</taxon>
        <taxon>Eikenella</taxon>
    </lineage>
</organism>
<dbReference type="Gene3D" id="3.40.190.10">
    <property type="entry name" value="Periplasmic binding protein-like II"/>
    <property type="match status" value="2"/>
</dbReference>
<dbReference type="PANTHER" id="PTHR30368:SF2">
    <property type="entry name" value="SULFATE-BINDING PROTEIN"/>
    <property type="match status" value="1"/>
</dbReference>
<name>A0ABS0NBS4_9NEIS</name>
<dbReference type="RefSeq" id="WP_197903562.1">
    <property type="nucleotide sequence ID" value="NZ_JACSGR010000006.1"/>
</dbReference>
<comment type="similarity">
    <text evidence="2">Belongs to the prokaryotic sulfate-binding protein family.</text>
</comment>
<dbReference type="PANTHER" id="PTHR30368">
    <property type="entry name" value="SULFATE-BINDING PROTEIN"/>
    <property type="match status" value="1"/>
</dbReference>
<reference evidence="7 8" key="1">
    <citation type="submission" date="2020-09" db="EMBL/GenBank/DDBJ databases">
        <title>Eikenella S3660 sp. nov., isolated from a throat swab.</title>
        <authorList>
            <person name="Buhl M."/>
        </authorList>
    </citation>
    <scope>NUCLEOTIDE SEQUENCE [LARGE SCALE GENOMIC DNA]</scope>
    <source>
        <strain evidence="7 8">S3360</strain>
    </source>
</reference>
<dbReference type="NCBIfam" id="TIGR00971">
    <property type="entry name" value="3a0106s03"/>
    <property type="match status" value="1"/>
</dbReference>
<protein>
    <submittedName>
        <fullName evidence="7">Sulfate ABC transporter substrate-binding protein</fullName>
    </submittedName>
</protein>
<dbReference type="SUPFAM" id="SSF53850">
    <property type="entry name" value="Periplasmic binding protein-like II"/>
    <property type="match status" value="1"/>
</dbReference>
<gene>
    <name evidence="7" type="ORF">H9Q10_08645</name>
</gene>
<evidence type="ECO:0000313" key="7">
    <source>
        <dbReference type="EMBL" id="MBH5329734.1"/>
    </source>
</evidence>
<keyword evidence="3" id="KW-0813">Transport</keyword>
<evidence type="ECO:0000256" key="4">
    <source>
        <dbReference type="ARBA" id="ARBA00022729"/>
    </source>
</evidence>
<feature type="signal peptide" evidence="6">
    <location>
        <begin position="1"/>
        <end position="25"/>
    </location>
</feature>
<evidence type="ECO:0000256" key="1">
    <source>
        <dbReference type="ARBA" id="ARBA00004418"/>
    </source>
</evidence>
<comment type="subcellular location">
    <subcellularLocation>
        <location evidence="1">Periplasm</location>
    </subcellularLocation>
</comment>
<sequence>MSIRKFGSLLAAAALLAACSPQEGASGNGASAASAASGNAAAPAGNIVLTNVSYDVARNFYEKYNPLFNQQHPDITIKQSHGGSSKQALAVANGLQADVVTMNQSSDIELLVEKGLVSPEWQSRLPDNAVPFTSTTVFLVRKGNPQNIRDWNDLARDGVKVIISNPKTTGNGRYSFLGAYGYALKANNGDDAKAREFVGKVMHNVPVFDSGGRAATTTFVQRQIGDVLVTFENEAQLATKQFGEGQFEIVYPAYSVRMESPVAVVDSVVDKRGTREAATAYLQYLWSKEAQELGASLYLRPANPEVLAAHASTLPPVETFRPTDVFGPWKEIMPKYFGDGGVFDQLMKVPGK</sequence>
<feature type="chain" id="PRO_5046501881" evidence="6">
    <location>
        <begin position="26"/>
        <end position="352"/>
    </location>
</feature>
<dbReference type="EMBL" id="JACSGR010000006">
    <property type="protein sequence ID" value="MBH5329734.1"/>
    <property type="molecule type" value="Genomic_DNA"/>
</dbReference>
<dbReference type="Pfam" id="PF13531">
    <property type="entry name" value="SBP_bac_11"/>
    <property type="match status" value="1"/>
</dbReference>
<dbReference type="Proteomes" id="UP000768471">
    <property type="component" value="Unassembled WGS sequence"/>
</dbReference>
<dbReference type="NCBIfam" id="NF008106">
    <property type="entry name" value="PRK10852.1"/>
    <property type="match status" value="1"/>
</dbReference>
<evidence type="ECO:0000256" key="6">
    <source>
        <dbReference type="SAM" id="SignalP"/>
    </source>
</evidence>
<keyword evidence="5" id="KW-0574">Periplasm</keyword>
<dbReference type="NCBIfam" id="NF008022">
    <property type="entry name" value="PRK10752.1"/>
    <property type="match status" value="1"/>
</dbReference>
<keyword evidence="8" id="KW-1185">Reference proteome</keyword>
<evidence type="ECO:0000256" key="3">
    <source>
        <dbReference type="ARBA" id="ARBA00022448"/>
    </source>
</evidence>
<evidence type="ECO:0000256" key="5">
    <source>
        <dbReference type="ARBA" id="ARBA00022764"/>
    </source>
</evidence>
<dbReference type="InterPro" id="IPR005669">
    <property type="entry name" value="Thiosulph/SO4-bd"/>
</dbReference>
<comment type="caution">
    <text evidence="7">The sequence shown here is derived from an EMBL/GenBank/DDBJ whole genome shotgun (WGS) entry which is preliminary data.</text>
</comment>
<proteinExistence type="inferred from homology"/>
<keyword evidence="4 6" id="KW-0732">Signal</keyword>
<dbReference type="CDD" id="cd01005">
    <property type="entry name" value="PBP2_CysP"/>
    <property type="match status" value="1"/>
</dbReference>
<accession>A0ABS0NBS4</accession>
<evidence type="ECO:0000313" key="8">
    <source>
        <dbReference type="Proteomes" id="UP000768471"/>
    </source>
</evidence>
<dbReference type="PROSITE" id="PS51257">
    <property type="entry name" value="PROKAR_LIPOPROTEIN"/>
    <property type="match status" value="1"/>
</dbReference>
<evidence type="ECO:0000256" key="2">
    <source>
        <dbReference type="ARBA" id="ARBA00006099"/>
    </source>
</evidence>